<evidence type="ECO:0000256" key="4">
    <source>
        <dbReference type="ARBA" id="ARBA00023136"/>
    </source>
</evidence>
<gene>
    <name evidence="7" type="ORF">E3O44_00305</name>
</gene>
<dbReference type="Pfam" id="PF04138">
    <property type="entry name" value="GtrA_DPMS_TM"/>
    <property type="match status" value="1"/>
</dbReference>
<sequence length="135" mass="14723">MNRNGLRSQAFRYLLVGGTNTLLTYAIYIGLGLLIPAGIAFTIAYVIGLVWVVFGSSRLVFQADHSPKRLAVFAGWYLLVYAVGQITVQLISPKGVEALLWSSIAVIAITTPLTFFGGRMIFAPKVPDTTDNTRE</sequence>
<accession>A0ABY2IHH4</accession>
<evidence type="ECO:0000256" key="3">
    <source>
        <dbReference type="ARBA" id="ARBA00022989"/>
    </source>
</evidence>
<evidence type="ECO:0000313" key="7">
    <source>
        <dbReference type="EMBL" id="TFB91273.1"/>
    </source>
</evidence>
<feature type="transmembrane region" description="Helical" evidence="5">
    <location>
        <begin position="98"/>
        <end position="116"/>
    </location>
</feature>
<evidence type="ECO:0000256" key="2">
    <source>
        <dbReference type="ARBA" id="ARBA00022692"/>
    </source>
</evidence>
<proteinExistence type="predicted"/>
<dbReference type="RefSeq" id="WP_134531692.1">
    <property type="nucleotide sequence ID" value="NZ_SOFG01000002.1"/>
</dbReference>
<feature type="transmembrane region" description="Helical" evidence="5">
    <location>
        <begin position="73"/>
        <end position="92"/>
    </location>
</feature>
<evidence type="ECO:0000256" key="5">
    <source>
        <dbReference type="SAM" id="Phobius"/>
    </source>
</evidence>
<feature type="domain" description="GtrA/DPMS transmembrane" evidence="6">
    <location>
        <begin position="12"/>
        <end position="121"/>
    </location>
</feature>
<feature type="transmembrane region" description="Helical" evidence="5">
    <location>
        <begin position="12"/>
        <end position="31"/>
    </location>
</feature>
<reference evidence="7 8" key="1">
    <citation type="submission" date="2019-03" db="EMBL/GenBank/DDBJ databases">
        <title>Genomics of glacier-inhabiting Cryobacterium strains.</title>
        <authorList>
            <person name="Liu Q."/>
            <person name="Xin Y.-H."/>
        </authorList>
    </citation>
    <scope>NUCLEOTIDE SEQUENCE [LARGE SCALE GENOMIC DNA]</scope>
    <source>
        <strain evidence="7 8">MDB2-B</strain>
    </source>
</reference>
<dbReference type="Proteomes" id="UP000297608">
    <property type="component" value="Unassembled WGS sequence"/>
</dbReference>
<organism evidence="7 8">
    <name type="scientific">Cryobacterium algoricola</name>
    <dbReference type="NCBI Taxonomy" id="1259183"/>
    <lineage>
        <taxon>Bacteria</taxon>
        <taxon>Bacillati</taxon>
        <taxon>Actinomycetota</taxon>
        <taxon>Actinomycetes</taxon>
        <taxon>Micrococcales</taxon>
        <taxon>Microbacteriaceae</taxon>
        <taxon>Cryobacterium</taxon>
    </lineage>
</organism>
<keyword evidence="8" id="KW-1185">Reference proteome</keyword>
<feature type="transmembrane region" description="Helical" evidence="5">
    <location>
        <begin position="37"/>
        <end position="61"/>
    </location>
</feature>
<evidence type="ECO:0000259" key="6">
    <source>
        <dbReference type="Pfam" id="PF04138"/>
    </source>
</evidence>
<comment type="subcellular location">
    <subcellularLocation>
        <location evidence="1">Membrane</location>
        <topology evidence="1">Multi-pass membrane protein</topology>
    </subcellularLocation>
</comment>
<keyword evidence="4 5" id="KW-0472">Membrane</keyword>
<evidence type="ECO:0000313" key="8">
    <source>
        <dbReference type="Proteomes" id="UP000297608"/>
    </source>
</evidence>
<protein>
    <recommendedName>
        <fullName evidence="6">GtrA/DPMS transmembrane domain-containing protein</fullName>
    </recommendedName>
</protein>
<keyword evidence="2 5" id="KW-0812">Transmembrane</keyword>
<name>A0ABY2IHH4_9MICO</name>
<comment type="caution">
    <text evidence="7">The sequence shown here is derived from an EMBL/GenBank/DDBJ whole genome shotgun (WGS) entry which is preliminary data.</text>
</comment>
<dbReference type="EMBL" id="SOFG01000002">
    <property type="protein sequence ID" value="TFB91273.1"/>
    <property type="molecule type" value="Genomic_DNA"/>
</dbReference>
<evidence type="ECO:0000256" key="1">
    <source>
        <dbReference type="ARBA" id="ARBA00004141"/>
    </source>
</evidence>
<dbReference type="InterPro" id="IPR007267">
    <property type="entry name" value="GtrA_DPMS_TM"/>
</dbReference>
<keyword evidence="3 5" id="KW-1133">Transmembrane helix</keyword>